<dbReference type="AlphaFoldDB" id="A0A450TZZ9"/>
<reference evidence="1" key="1">
    <citation type="submission" date="2019-02" db="EMBL/GenBank/DDBJ databases">
        <authorList>
            <person name="Gruber-Vodicka R. H."/>
            <person name="Seah K. B. B."/>
        </authorList>
    </citation>
    <scope>NUCLEOTIDE SEQUENCE</scope>
    <source>
        <strain evidence="1">BECK_BZ131</strain>
    </source>
</reference>
<protein>
    <submittedName>
        <fullName evidence="1">Uncharacterized protein</fullName>
    </submittedName>
</protein>
<name>A0A450TZZ9_9GAMM</name>
<dbReference type="EMBL" id="CAADFE010000080">
    <property type="protein sequence ID" value="VFJ75555.1"/>
    <property type="molecule type" value="Genomic_DNA"/>
</dbReference>
<accession>A0A450TZZ9</accession>
<proteinExistence type="predicted"/>
<gene>
    <name evidence="1" type="ORF">BECKFW1821C_GA0114237_108010</name>
</gene>
<evidence type="ECO:0000313" key="1">
    <source>
        <dbReference type="EMBL" id="VFJ75555.1"/>
    </source>
</evidence>
<sequence>MHVSKVRGEASLEADVYFTAPQGSSRDRDCGNGRRGEGGLRVIEKDATERGMRVFHMARSDTDRFSNVDLSFLSVIGGHFLGVTCPRYLLSGKL</sequence>
<organism evidence="1">
    <name type="scientific">Candidatus Kentrum sp. FW</name>
    <dbReference type="NCBI Taxonomy" id="2126338"/>
    <lineage>
        <taxon>Bacteria</taxon>
        <taxon>Pseudomonadati</taxon>
        <taxon>Pseudomonadota</taxon>
        <taxon>Gammaproteobacteria</taxon>
        <taxon>Candidatus Kentrum</taxon>
    </lineage>
</organism>